<keyword evidence="1" id="KW-0732">Signal</keyword>
<evidence type="ECO:0000313" key="3">
    <source>
        <dbReference type="Proteomes" id="UP000193006"/>
    </source>
</evidence>
<dbReference type="PROSITE" id="PS51257">
    <property type="entry name" value="PROKAR_LIPOPROTEIN"/>
    <property type="match status" value="1"/>
</dbReference>
<evidence type="ECO:0000256" key="1">
    <source>
        <dbReference type="SAM" id="SignalP"/>
    </source>
</evidence>
<dbReference type="KEGG" id="bkw:BkAM31D_08900"/>
<dbReference type="Proteomes" id="UP000193006">
    <property type="component" value="Chromosome"/>
</dbReference>
<gene>
    <name evidence="2" type="ORF">BkAM31D_08900</name>
</gene>
<evidence type="ECO:0008006" key="4">
    <source>
        <dbReference type="Google" id="ProtNLM"/>
    </source>
</evidence>
<proteinExistence type="predicted"/>
<protein>
    <recommendedName>
        <fullName evidence="4">Lipoprotein</fullName>
    </recommendedName>
</protein>
<dbReference type="RefSeq" id="WP_066152085.1">
    <property type="nucleotide sequence ID" value="NZ_CP020814.1"/>
</dbReference>
<dbReference type="AlphaFoldDB" id="A0A1X9MEK9"/>
<dbReference type="EMBL" id="CP020814">
    <property type="protein sequence ID" value="ARK29971.1"/>
    <property type="molecule type" value="Genomic_DNA"/>
</dbReference>
<sequence precursor="true">MKRLKLVVWAVLVVAMAFLAACNNSASNEAVDPKQLLTDAIKQSQEMESMAFEGQYVLSLDFENMMIDEEIKGFLDIFKDLTINYSGAYQKDLEKVELVLETQMNLGDLRSTVEVPLLIEGEKIWLKVPNLPGFIPDEFSGQYLEMDLKEIAEMSGEEYVPIFPENEEEEQAMTGLALEIIGVFIKNVDDSNFSVTSEEGTEVTVDFSGDRLYDIIENTVRHSLPELYEVLSKSEHLELLGLTQADLDELKELENEIPEDAFAELEELKDYIQINVGEMKVLLDEDGFIKQEGFSFDGTFSDPEIGEDIRISFDFTQSYSNVNGEQEFVLEAPGADVIDVAELFGTLMMGGMDYSDEFYDVEFERVDELQFELAQEEWFNRPEVSEIFFEDESTYELLFDEEFLEMLLYDEAGRDEWLSEYGVEL</sequence>
<evidence type="ECO:0000313" key="2">
    <source>
        <dbReference type="EMBL" id="ARK29971.1"/>
    </source>
</evidence>
<organism evidence="2 3">
    <name type="scientific">Halalkalibacter krulwichiae</name>
    <dbReference type="NCBI Taxonomy" id="199441"/>
    <lineage>
        <taxon>Bacteria</taxon>
        <taxon>Bacillati</taxon>
        <taxon>Bacillota</taxon>
        <taxon>Bacilli</taxon>
        <taxon>Bacillales</taxon>
        <taxon>Bacillaceae</taxon>
        <taxon>Halalkalibacter</taxon>
    </lineage>
</organism>
<reference evidence="2 3" key="1">
    <citation type="submission" date="2017-04" db="EMBL/GenBank/DDBJ databases">
        <title>Bacillus krulwichiae AM31D Genome sequencing and assembly.</title>
        <authorList>
            <person name="Krulwich T.A."/>
            <person name="Anastor L."/>
            <person name="Ehrlich R."/>
            <person name="Ehrlich G.D."/>
            <person name="Janto B."/>
        </authorList>
    </citation>
    <scope>NUCLEOTIDE SEQUENCE [LARGE SCALE GENOMIC DNA]</scope>
    <source>
        <strain evidence="2 3">AM31D</strain>
    </source>
</reference>
<accession>A0A1X9MEK9</accession>
<keyword evidence="3" id="KW-1185">Reference proteome</keyword>
<feature type="signal peptide" evidence="1">
    <location>
        <begin position="1"/>
        <end position="26"/>
    </location>
</feature>
<dbReference type="STRING" id="199441.BkAM31D_08900"/>
<feature type="chain" id="PRO_5011003618" description="Lipoprotein" evidence="1">
    <location>
        <begin position="27"/>
        <end position="425"/>
    </location>
</feature>
<name>A0A1X9MEK9_9BACI</name>